<dbReference type="GO" id="GO:0044272">
    <property type="term" value="P:sulfur compound biosynthetic process"/>
    <property type="evidence" value="ECO:0007669"/>
    <property type="project" value="UniProtKB-ARBA"/>
</dbReference>
<dbReference type="InterPro" id="IPR013785">
    <property type="entry name" value="Aldolase_TIM"/>
</dbReference>
<feature type="domain" description="Biotin and thiamin synthesis-associated" evidence="8">
    <location>
        <begin position="323"/>
        <end position="451"/>
    </location>
</feature>
<evidence type="ECO:0000256" key="3">
    <source>
        <dbReference type="ARBA" id="ARBA00022691"/>
    </source>
</evidence>
<dbReference type="NCBIfam" id="TIGR03955">
    <property type="entry name" value="rSAM_HydG"/>
    <property type="match status" value="1"/>
</dbReference>
<dbReference type="EMBL" id="KT984521">
    <property type="protein sequence ID" value="ANM86741.1"/>
    <property type="molecule type" value="mRNA"/>
</dbReference>
<keyword evidence="4" id="KW-0479">Metal-binding</keyword>
<keyword evidence="6" id="KW-0411">Iron-sulfur</keyword>
<dbReference type="SFLD" id="SFLDF00319">
    <property type="entry name" value="Fe_hydrogenase_maturase_(HydG"/>
    <property type="match status" value="1"/>
</dbReference>
<reference evidence="9" key="1">
    <citation type="journal article" date="2016" name="Mol. Biol. Evol.">
        <title>Novel hydrogenosomes in the microaerophilic jakobid Stygiella incarcerata.</title>
        <authorList>
            <person name="Leger M.M."/>
            <person name="Eme L."/>
            <person name="Hug L.A."/>
            <person name="Roger A.J."/>
        </authorList>
    </citation>
    <scope>NUCLEOTIDE SEQUENCE</scope>
</reference>
<sequence>MLSRLSSMLSRGAHATSTVLSRTFYHEWSVEREPHHKFAKPEEIINDAELHRALEVTKERAKDPIAVRDILQKAWDNALLKGVVPGEEYVQGLDNEDAAVLLNVDSTNDTLMGELFSTALKIKERIYGNRIVLFAPLYLANYCINSCTYCSFRHENKEGHRDCLSDDEIVEEVKELQQMGHRRLLLLTGESPKYTFDQFLNAVHIVASVRTPPCGSIRRINVEIPSLSVSDFRRLKATNEIGTYTLFQESYHHETYKRVHPKGPKADFGHRLLTMDRAQTGGIDDVGIGALFGLYDYRFEVLGMLSHAKHLDRVYHAGPHTVSIPRMQPAANAPDAERPPYPVDDTNFKKLVAILRCAVPYTGMILSTRESPEMRRSLLHLGVSQMSAGSRTGVGSYHKGESNTDLMNKIPKIEQAVSEEESGEQVAQFTLQDHRTLDEVIHDLLKMKFVPSFCTACYRQGRTGEEFMRIAKKGDIHNFCHPNALLTLQEYLDDYASPETRNVGEHVISEEKEGIPTVRKSFDRKLERVKKGERDLYF</sequence>
<proteinExistence type="evidence at transcript level"/>
<dbReference type="SFLD" id="SFLDG01081">
    <property type="entry name" value="cleavage_of_the_Ca-Cb_bond_in"/>
    <property type="match status" value="1"/>
</dbReference>
<dbReference type="InterPro" id="IPR007197">
    <property type="entry name" value="rSAM"/>
</dbReference>
<evidence type="ECO:0000259" key="8">
    <source>
        <dbReference type="SMART" id="SM00876"/>
    </source>
</evidence>
<dbReference type="InterPro" id="IPR058240">
    <property type="entry name" value="rSAM_sf"/>
</dbReference>
<dbReference type="PANTHER" id="PTHR43583">
    <property type="entry name" value="2-IMINOACETATE SYNTHASE"/>
    <property type="match status" value="1"/>
</dbReference>
<dbReference type="EMBL" id="KU169135">
    <property type="protein sequence ID" value="ANM86880.1"/>
    <property type="molecule type" value="Genomic_DNA"/>
</dbReference>
<name>A0A192ZJ91_9EUKA</name>
<evidence type="ECO:0000256" key="7">
    <source>
        <dbReference type="ARBA" id="ARBA00023128"/>
    </source>
</evidence>
<dbReference type="Pfam" id="PF04055">
    <property type="entry name" value="Radical_SAM"/>
    <property type="match status" value="1"/>
</dbReference>
<evidence type="ECO:0000256" key="4">
    <source>
        <dbReference type="ARBA" id="ARBA00022723"/>
    </source>
</evidence>
<dbReference type="InterPro" id="IPR024007">
    <property type="entry name" value="FeFe-hyd_mat_HydG"/>
</dbReference>
<evidence type="ECO:0000256" key="5">
    <source>
        <dbReference type="ARBA" id="ARBA00023004"/>
    </source>
</evidence>
<dbReference type="PANTHER" id="PTHR43583:SF2">
    <property type="entry name" value="THIAZOLE BIOSYNTHESIS PROTEIN"/>
    <property type="match status" value="1"/>
</dbReference>
<dbReference type="GO" id="GO:0042364">
    <property type="term" value="P:water-soluble vitamin biosynthetic process"/>
    <property type="evidence" value="ECO:0007669"/>
    <property type="project" value="UniProtKB-ARBA"/>
</dbReference>
<dbReference type="Gene3D" id="3.20.20.70">
    <property type="entry name" value="Aldolase class I"/>
    <property type="match status" value="1"/>
</dbReference>
<keyword evidence="7" id="KW-0496">Mitochondrion</keyword>
<dbReference type="AlphaFoldDB" id="A0A192ZJ91"/>
<accession>A0A192ZJ91</accession>
<protein>
    <submittedName>
        <fullName evidence="9">HydG</fullName>
    </submittedName>
</protein>
<dbReference type="Pfam" id="PF06968">
    <property type="entry name" value="BATS"/>
    <property type="match status" value="1"/>
</dbReference>
<dbReference type="SFLD" id="SFLDG01060">
    <property type="entry name" value="BATS_domain_containing"/>
    <property type="match status" value="1"/>
</dbReference>
<keyword evidence="2" id="KW-0004">4Fe-4S</keyword>
<dbReference type="SMART" id="SM00876">
    <property type="entry name" value="BATS"/>
    <property type="match status" value="1"/>
</dbReference>
<keyword evidence="5" id="KW-0408">Iron</keyword>
<evidence type="ECO:0000256" key="1">
    <source>
        <dbReference type="ARBA" id="ARBA00001966"/>
    </source>
</evidence>
<evidence type="ECO:0000256" key="6">
    <source>
        <dbReference type="ARBA" id="ARBA00023014"/>
    </source>
</evidence>
<gene>
    <name evidence="9" type="primary">HYDG</name>
</gene>
<keyword evidence="3" id="KW-0949">S-adenosyl-L-methionine</keyword>
<dbReference type="GO" id="GO:0046872">
    <property type="term" value="F:metal ion binding"/>
    <property type="evidence" value="ECO:0007669"/>
    <property type="project" value="UniProtKB-KW"/>
</dbReference>
<dbReference type="GO" id="GO:0003824">
    <property type="term" value="F:catalytic activity"/>
    <property type="evidence" value="ECO:0007669"/>
    <property type="project" value="InterPro"/>
</dbReference>
<comment type="cofactor">
    <cofactor evidence="1">
        <name>[4Fe-4S] cluster</name>
        <dbReference type="ChEBI" id="CHEBI:49883"/>
    </cofactor>
</comment>
<organism evidence="9">
    <name type="scientific">Stygiella incarcerata</name>
    <dbReference type="NCBI Taxonomy" id="1712417"/>
    <lineage>
        <taxon>Eukaryota</taxon>
        <taxon>Discoba</taxon>
        <taxon>Jakobida</taxon>
        <taxon>Andalucina</taxon>
        <taxon>Stygiellidae</taxon>
        <taxon>Stygiella</taxon>
    </lineage>
</organism>
<dbReference type="GO" id="GO:0051539">
    <property type="term" value="F:4 iron, 4 sulfur cluster binding"/>
    <property type="evidence" value="ECO:0007669"/>
    <property type="project" value="UniProtKB-KW"/>
</dbReference>
<dbReference type="SFLD" id="SFLDS00029">
    <property type="entry name" value="Radical_SAM"/>
    <property type="match status" value="1"/>
</dbReference>
<evidence type="ECO:0000256" key="2">
    <source>
        <dbReference type="ARBA" id="ARBA00022485"/>
    </source>
</evidence>
<dbReference type="SUPFAM" id="SSF102114">
    <property type="entry name" value="Radical SAM enzymes"/>
    <property type="match status" value="1"/>
</dbReference>
<evidence type="ECO:0000313" key="9">
    <source>
        <dbReference type="EMBL" id="ANM86880.1"/>
    </source>
</evidence>
<dbReference type="InterPro" id="IPR034428">
    <property type="entry name" value="ThiH/NoCL/HydG-like"/>
</dbReference>
<dbReference type="InterPro" id="IPR010722">
    <property type="entry name" value="BATS_dom"/>
</dbReference>